<gene>
    <name evidence="2" type="ORF">AVDCRST_MAG11-1263</name>
</gene>
<protein>
    <submittedName>
        <fullName evidence="2">Uncharacterized protein</fullName>
    </submittedName>
</protein>
<feature type="region of interest" description="Disordered" evidence="1">
    <location>
        <begin position="1"/>
        <end position="42"/>
    </location>
</feature>
<organism evidence="2">
    <name type="scientific">uncultured Gemmatimonadaceae bacterium</name>
    <dbReference type="NCBI Taxonomy" id="246130"/>
    <lineage>
        <taxon>Bacteria</taxon>
        <taxon>Pseudomonadati</taxon>
        <taxon>Gemmatimonadota</taxon>
        <taxon>Gemmatimonadia</taxon>
        <taxon>Gemmatimonadales</taxon>
        <taxon>Gemmatimonadaceae</taxon>
        <taxon>environmental samples</taxon>
    </lineage>
</organism>
<evidence type="ECO:0000313" key="2">
    <source>
        <dbReference type="EMBL" id="CAA9307321.1"/>
    </source>
</evidence>
<feature type="non-terminal residue" evidence="2">
    <location>
        <position position="1"/>
    </location>
</feature>
<sequence>WAVSGGRHRVRERGGASDGSPPTAHRPLLTAHLVPPHFGSYN</sequence>
<feature type="compositionally biased region" description="Basic residues" evidence="1">
    <location>
        <begin position="1"/>
        <end position="11"/>
    </location>
</feature>
<dbReference type="AlphaFoldDB" id="A0A6J4KJI1"/>
<feature type="non-terminal residue" evidence="2">
    <location>
        <position position="42"/>
    </location>
</feature>
<accession>A0A6J4KJI1</accession>
<reference evidence="2" key="1">
    <citation type="submission" date="2020-02" db="EMBL/GenBank/DDBJ databases">
        <authorList>
            <person name="Meier V. D."/>
        </authorList>
    </citation>
    <scope>NUCLEOTIDE SEQUENCE</scope>
    <source>
        <strain evidence="2">AVDCRST_MAG11</strain>
    </source>
</reference>
<name>A0A6J4KJI1_9BACT</name>
<proteinExistence type="predicted"/>
<dbReference type="EMBL" id="CADCTU010000281">
    <property type="protein sequence ID" value="CAA9307321.1"/>
    <property type="molecule type" value="Genomic_DNA"/>
</dbReference>
<evidence type="ECO:0000256" key="1">
    <source>
        <dbReference type="SAM" id="MobiDB-lite"/>
    </source>
</evidence>